<sequence>MSLFLTCYSYQGGVIVKKIMITILIIVLLVVSYSLISYMTLVNEVNKAPIIYNLSDNQKNKIIKELQLNIFLPDNTEIVSLQLFSDTRNPSALIVIKTDNYNFDNLEFKSINEDWTNGNKEIALTPNSRYPFIIVNGEHIWPVKATEYDQINSTILYLYPKIDNSSFICIYTSRYVGNYFDIVKEAIAKNNAFYFLWK</sequence>
<dbReference type="EMBL" id="VSSQ01001277">
    <property type="protein sequence ID" value="MPM06898.1"/>
    <property type="molecule type" value="Genomic_DNA"/>
</dbReference>
<feature type="transmembrane region" description="Helical" evidence="1">
    <location>
        <begin position="21"/>
        <end position="41"/>
    </location>
</feature>
<evidence type="ECO:0000256" key="1">
    <source>
        <dbReference type="SAM" id="Phobius"/>
    </source>
</evidence>
<keyword evidence="1" id="KW-0812">Transmembrane</keyword>
<organism evidence="2">
    <name type="scientific">bioreactor metagenome</name>
    <dbReference type="NCBI Taxonomy" id="1076179"/>
    <lineage>
        <taxon>unclassified sequences</taxon>
        <taxon>metagenomes</taxon>
        <taxon>ecological metagenomes</taxon>
    </lineage>
</organism>
<keyword evidence="1" id="KW-1133">Transmembrane helix</keyword>
<accession>A0A644WTV3</accession>
<keyword evidence="1" id="KW-0472">Membrane</keyword>
<protein>
    <submittedName>
        <fullName evidence="2">Uncharacterized protein</fullName>
    </submittedName>
</protein>
<reference evidence="2" key="1">
    <citation type="submission" date="2019-08" db="EMBL/GenBank/DDBJ databases">
        <authorList>
            <person name="Kucharzyk K."/>
            <person name="Murdoch R.W."/>
            <person name="Higgins S."/>
            <person name="Loffler F."/>
        </authorList>
    </citation>
    <scope>NUCLEOTIDE SEQUENCE</scope>
</reference>
<comment type="caution">
    <text evidence="2">The sequence shown here is derived from an EMBL/GenBank/DDBJ whole genome shotgun (WGS) entry which is preliminary data.</text>
</comment>
<name>A0A644WTV3_9ZZZZ</name>
<gene>
    <name evidence="2" type="ORF">SDC9_53201</name>
</gene>
<evidence type="ECO:0000313" key="2">
    <source>
        <dbReference type="EMBL" id="MPM06898.1"/>
    </source>
</evidence>
<proteinExistence type="predicted"/>
<dbReference type="AlphaFoldDB" id="A0A644WTV3"/>